<name>A0ABN2Y214_9ACTN</name>
<dbReference type="InterPro" id="IPR050490">
    <property type="entry name" value="Bact_solute-bd_prot1"/>
</dbReference>
<dbReference type="CDD" id="cd13585">
    <property type="entry name" value="PBP2_TMBP_like"/>
    <property type="match status" value="1"/>
</dbReference>
<dbReference type="EMBL" id="BAAAPF010000053">
    <property type="protein sequence ID" value="GAA2120601.1"/>
    <property type="molecule type" value="Genomic_DNA"/>
</dbReference>
<evidence type="ECO:0000256" key="1">
    <source>
        <dbReference type="ARBA" id="ARBA00022475"/>
    </source>
</evidence>
<keyword evidence="3" id="KW-0472">Membrane</keyword>
<evidence type="ECO:0000256" key="2">
    <source>
        <dbReference type="ARBA" id="ARBA00022729"/>
    </source>
</evidence>
<reference evidence="6 7" key="1">
    <citation type="journal article" date="2019" name="Int. J. Syst. Evol. Microbiol.">
        <title>The Global Catalogue of Microorganisms (GCM) 10K type strain sequencing project: providing services to taxonomists for standard genome sequencing and annotation.</title>
        <authorList>
            <consortium name="The Broad Institute Genomics Platform"/>
            <consortium name="The Broad Institute Genome Sequencing Center for Infectious Disease"/>
            <person name="Wu L."/>
            <person name="Ma J."/>
        </authorList>
    </citation>
    <scope>NUCLEOTIDE SEQUENCE [LARGE SCALE GENOMIC DNA]</scope>
    <source>
        <strain evidence="6 7">JCM 15481</strain>
    </source>
</reference>
<dbReference type="Proteomes" id="UP001500443">
    <property type="component" value="Unassembled WGS sequence"/>
</dbReference>
<sequence>MSRTNRRVYAGVAAGAALTLALTGCGVGGDGGADSGGSGTDGKIAGKITFQTWNLKGGYEKYFDGLIDAFEKKHPGTTVKWVDQPAEGYQDKLSADAAGGNLPDVVDMGPEAAYTLAGAGMLLNVAEDDPEAEEGYLPTAWDAMTFDGIDGGTYGYPWYLNTGPSFFNTDLFEKCGLDPEKLPETYDELFDQAAVMSENCGDEGISMIGRMPTIETFGMYGAELMNGDGTEFTFNDAKGVELVERYQALYEDSGLTEESLNALQTGELDSFKSGQLGWLPGSSYTLSDLKKTAPDVAKTVEMGPLIANTAPNMYLESLVVNSESENTATAKAFARFATDPKNQLAFAKEASVFPSTAGTLDDPYFTEDDGTDEGRLRTEAAAQVGEAVVWWPPAFSGGPDVENLREQIAGALLGKKTAKEALDDAVDYSNDRLAKQ</sequence>
<dbReference type="Pfam" id="PF01547">
    <property type="entry name" value="SBP_bac_1"/>
    <property type="match status" value="1"/>
</dbReference>
<dbReference type="SUPFAM" id="SSF53850">
    <property type="entry name" value="Periplasmic binding protein-like II"/>
    <property type="match status" value="1"/>
</dbReference>
<keyword evidence="5" id="KW-0449">Lipoprotein</keyword>
<comment type="caution">
    <text evidence="6">The sequence shown here is derived from an EMBL/GenBank/DDBJ whole genome shotgun (WGS) entry which is preliminary data.</text>
</comment>
<evidence type="ECO:0000256" key="4">
    <source>
        <dbReference type="ARBA" id="ARBA00023139"/>
    </source>
</evidence>
<keyword evidence="1" id="KW-1003">Cell membrane</keyword>
<dbReference type="RefSeq" id="WP_344289732.1">
    <property type="nucleotide sequence ID" value="NZ_BAAAPF010000053.1"/>
</dbReference>
<dbReference type="InterPro" id="IPR006059">
    <property type="entry name" value="SBP"/>
</dbReference>
<dbReference type="PROSITE" id="PS51257">
    <property type="entry name" value="PROKAR_LIPOPROTEIN"/>
    <property type="match status" value="1"/>
</dbReference>
<keyword evidence="2" id="KW-0732">Signal</keyword>
<organism evidence="6 7">
    <name type="scientific">Streptomyces synnematoformans</name>
    <dbReference type="NCBI Taxonomy" id="415721"/>
    <lineage>
        <taxon>Bacteria</taxon>
        <taxon>Bacillati</taxon>
        <taxon>Actinomycetota</taxon>
        <taxon>Actinomycetes</taxon>
        <taxon>Kitasatosporales</taxon>
        <taxon>Streptomycetaceae</taxon>
        <taxon>Streptomyces</taxon>
    </lineage>
</organism>
<evidence type="ECO:0000313" key="7">
    <source>
        <dbReference type="Proteomes" id="UP001500443"/>
    </source>
</evidence>
<evidence type="ECO:0000256" key="3">
    <source>
        <dbReference type="ARBA" id="ARBA00023136"/>
    </source>
</evidence>
<protein>
    <submittedName>
        <fullName evidence="6">Sugar ABC transporter substrate-binding protein</fullName>
    </submittedName>
</protein>
<proteinExistence type="predicted"/>
<gene>
    <name evidence="6" type="ORF">GCM10009802_23440</name>
</gene>
<accession>A0ABN2Y214</accession>
<evidence type="ECO:0000256" key="5">
    <source>
        <dbReference type="ARBA" id="ARBA00023288"/>
    </source>
</evidence>
<keyword evidence="7" id="KW-1185">Reference proteome</keyword>
<dbReference type="Gene3D" id="3.40.190.10">
    <property type="entry name" value="Periplasmic binding protein-like II"/>
    <property type="match status" value="1"/>
</dbReference>
<keyword evidence="4" id="KW-0564">Palmitate</keyword>
<dbReference type="PANTHER" id="PTHR43649:SF33">
    <property type="entry name" value="POLYGALACTURONAN_RHAMNOGALACTURONAN-BINDING PROTEIN YTCQ"/>
    <property type="match status" value="1"/>
</dbReference>
<dbReference type="PANTHER" id="PTHR43649">
    <property type="entry name" value="ARABINOSE-BINDING PROTEIN-RELATED"/>
    <property type="match status" value="1"/>
</dbReference>
<evidence type="ECO:0000313" key="6">
    <source>
        <dbReference type="EMBL" id="GAA2120601.1"/>
    </source>
</evidence>